<name>A0A8S9PPR3_BRACR</name>
<gene>
    <name evidence="1" type="ORF">F2Q69_00045959</name>
</gene>
<dbReference type="Proteomes" id="UP000712600">
    <property type="component" value="Unassembled WGS sequence"/>
</dbReference>
<evidence type="ECO:0000313" key="2">
    <source>
        <dbReference type="Proteomes" id="UP000712600"/>
    </source>
</evidence>
<accession>A0A8S9PPR3</accession>
<organism evidence="1 2">
    <name type="scientific">Brassica cretica</name>
    <name type="common">Mustard</name>
    <dbReference type="NCBI Taxonomy" id="69181"/>
    <lineage>
        <taxon>Eukaryota</taxon>
        <taxon>Viridiplantae</taxon>
        <taxon>Streptophyta</taxon>
        <taxon>Embryophyta</taxon>
        <taxon>Tracheophyta</taxon>
        <taxon>Spermatophyta</taxon>
        <taxon>Magnoliopsida</taxon>
        <taxon>eudicotyledons</taxon>
        <taxon>Gunneridae</taxon>
        <taxon>Pentapetalae</taxon>
        <taxon>rosids</taxon>
        <taxon>malvids</taxon>
        <taxon>Brassicales</taxon>
        <taxon>Brassicaceae</taxon>
        <taxon>Brassiceae</taxon>
        <taxon>Brassica</taxon>
    </lineage>
</organism>
<sequence length="100" mass="11616">MTWKSKFHLIRNPTKLPNDSEERMRTPAWQVMVYRVTRPEGKGRFGMRSYHTTFGNPILFTLCGIDRVRHEFGPQHDNITVMNILQRGTTGSSFSRSLSC</sequence>
<evidence type="ECO:0000313" key="1">
    <source>
        <dbReference type="EMBL" id="KAF3521511.1"/>
    </source>
</evidence>
<reference evidence="1" key="1">
    <citation type="submission" date="2019-12" db="EMBL/GenBank/DDBJ databases">
        <title>Genome sequencing and annotation of Brassica cretica.</title>
        <authorList>
            <person name="Studholme D.J."/>
            <person name="Sarris P."/>
        </authorList>
    </citation>
    <scope>NUCLEOTIDE SEQUENCE</scope>
    <source>
        <strain evidence="1">PFS-109/04</strain>
        <tissue evidence="1">Leaf</tissue>
    </source>
</reference>
<dbReference type="AlphaFoldDB" id="A0A8S9PPR3"/>
<comment type="caution">
    <text evidence="1">The sequence shown here is derived from an EMBL/GenBank/DDBJ whole genome shotgun (WGS) entry which is preliminary data.</text>
</comment>
<protein>
    <submittedName>
        <fullName evidence="1">Uncharacterized protein</fullName>
    </submittedName>
</protein>
<dbReference type="EMBL" id="QGKX02001347">
    <property type="protein sequence ID" value="KAF3521511.1"/>
    <property type="molecule type" value="Genomic_DNA"/>
</dbReference>
<proteinExistence type="predicted"/>